<dbReference type="SUPFAM" id="SSF46785">
    <property type="entry name" value="Winged helix' DNA-binding domain"/>
    <property type="match status" value="1"/>
</dbReference>
<gene>
    <name evidence="1" type="ORF">RS030_142216</name>
</gene>
<dbReference type="InterPro" id="IPR023093">
    <property type="entry name" value="ScpA-like_C"/>
</dbReference>
<organism evidence="1 2">
    <name type="scientific">Cryptosporidium xiaoi</name>
    <dbReference type="NCBI Taxonomy" id="659607"/>
    <lineage>
        <taxon>Eukaryota</taxon>
        <taxon>Sar</taxon>
        <taxon>Alveolata</taxon>
        <taxon>Apicomplexa</taxon>
        <taxon>Conoidasida</taxon>
        <taxon>Coccidia</taxon>
        <taxon>Eucoccidiorida</taxon>
        <taxon>Eimeriorina</taxon>
        <taxon>Cryptosporidiidae</taxon>
        <taxon>Cryptosporidium</taxon>
    </lineage>
</organism>
<sequence length="649" mass="74556">MESRILKFESRLWIAGTYGINKKPFNKKIIQDLVVKTEINDFIALANNMSYSLKVAATLLRGLMLIYDKQWFYLGKSEQMSKHKEKPILIIYIQEDGKTEGINKNKNAGISLVKRNNKGENTLTKIFSINSSLGLSGETNSNNETNSEIEGVVRMEEDIDVVLSLDTENFMLDLSSKNVSRIEDIMLPGAREDMKIDHFITNDNKENKSAGKEMQSEIINWSLMSNEEFIFDNENNSEIMENIENIINNCKNSSLNEDNNKSIGNEAIEIVREGIKKRVRSLSYLDVDLRYKIHKNQLQENELLLNNITIANLDDINKRWDTHKWWQSKNRNCEKEQFELKFSDITRKSMKKSKRISMEFGIDSRRIGNISSIQYENEVIEKHRGRININEDNDKSDINNTNLGYDSYNDNEFLISGEEYHTNKNQLNDKYRSSLNSSDDIRLYSERGSLIFSDTNINKDSVGIRLSAMVESSSVASCESSPFGFDKNIINRNTILNGNNYKTSSIASSDYFQLDETSSNKWSKSGITKSSGTYNLKTYTVQKFLVSKMKEIRDIRKINKENIHSNKKNENKISTGNNTDSGNYEDIDELSIYLNELLPEKSTSKSIAATFFYHLLVLATYNEIKLEQKVSGRNIKIIKMTNPLGNEES</sequence>
<evidence type="ECO:0000313" key="2">
    <source>
        <dbReference type="Proteomes" id="UP001311799"/>
    </source>
</evidence>
<evidence type="ECO:0000313" key="1">
    <source>
        <dbReference type="EMBL" id="KAK6590673.1"/>
    </source>
</evidence>
<dbReference type="EMBL" id="JAWDEY010000005">
    <property type="protein sequence ID" value="KAK6590673.1"/>
    <property type="molecule type" value="Genomic_DNA"/>
</dbReference>
<reference evidence="1 2" key="1">
    <citation type="submission" date="2023-10" db="EMBL/GenBank/DDBJ databases">
        <title>Comparative genomics analysis reveals potential genetic determinants of host preference in Cryptosporidium xiaoi.</title>
        <authorList>
            <person name="Xiao L."/>
            <person name="Li J."/>
        </authorList>
    </citation>
    <scope>NUCLEOTIDE SEQUENCE [LARGE SCALE GENOMIC DNA]</scope>
    <source>
        <strain evidence="1 2">52996</strain>
    </source>
</reference>
<accession>A0AAV9Y1J5</accession>
<evidence type="ECO:0008006" key="3">
    <source>
        <dbReference type="Google" id="ProtNLM"/>
    </source>
</evidence>
<dbReference type="Gene3D" id="1.10.10.580">
    <property type="entry name" value="Structural maintenance of chromosome 1. Chain E"/>
    <property type="match status" value="1"/>
</dbReference>
<name>A0AAV9Y1J5_9CRYT</name>
<comment type="caution">
    <text evidence="1">The sequence shown here is derived from an EMBL/GenBank/DDBJ whole genome shotgun (WGS) entry which is preliminary data.</text>
</comment>
<protein>
    <recommendedName>
        <fullName evidence="3">Rad21/Rec8-like protein N-terminal domain-containing protein</fullName>
    </recommendedName>
</protein>
<dbReference type="Proteomes" id="UP001311799">
    <property type="component" value="Unassembled WGS sequence"/>
</dbReference>
<dbReference type="AlphaFoldDB" id="A0AAV9Y1J5"/>
<dbReference type="InterPro" id="IPR036390">
    <property type="entry name" value="WH_DNA-bd_sf"/>
</dbReference>
<keyword evidence="2" id="KW-1185">Reference proteome</keyword>
<proteinExistence type="predicted"/>